<sequence>MKTVHKYTLNPHGDGRTIELTDDFTFVYASFMTSSKEVWVWVEVNTDPGAARIERRLKIVRSGDALPQDAIHCGSAIDQYHAEAYHVYLLEA</sequence>
<dbReference type="KEGG" id="llp:GH975_03985"/>
<evidence type="ECO:0000259" key="1">
    <source>
        <dbReference type="Pfam" id="PF24043"/>
    </source>
</evidence>
<evidence type="ECO:0000313" key="2">
    <source>
        <dbReference type="EMBL" id="QGG79774.1"/>
    </source>
</evidence>
<dbReference type="RefSeq" id="WP_153713278.1">
    <property type="nucleotide sequence ID" value="NZ_CP045871.1"/>
</dbReference>
<name>A0A5Q2Q9X5_9GAMM</name>
<reference evidence="2 3" key="1">
    <citation type="submission" date="2019-11" db="EMBL/GenBank/DDBJ databases">
        <authorList>
            <person name="Khan S.A."/>
            <person name="Jeon C.O."/>
            <person name="Chun B.H."/>
        </authorList>
    </citation>
    <scope>NUCLEOTIDE SEQUENCE [LARGE SCALE GENOMIC DNA]</scope>
    <source>
        <strain evidence="2 3">IMCC 1097</strain>
    </source>
</reference>
<evidence type="ECO:0000313" key="3">
    <source>
        <dbReference type="Proteomes" id="UP000388235"/>
    </source>
</evidence>
<gene>
    <name evidence="2" type="ORF">GH975_03985</name>
</gene>
<accession>A0A5Q2Q9X5</accession>
<proteinExistence type="predicted"/>
<dbReference type="InterPro" id="IPR055776">
    <property type="entry name" value="DUF7352"/>
</dbReference>
<organism evidence="2 3">
    <name type="scientific">Litorivicinus lipolyticus</name>
    <dbReference type="NCBI Taxonomy" id="418701"/>
    <lineage>
        <taxon>Bacteria</taxon>
        <taxon>Pseudomonadati</taxon>
        <taxon>Pseudomonadota</taxon>
        <taxon>Gammaproteobacteria</taxon>
        <taxon>Oceanospirillales</taxon>
        <taxon>Litorivicinaceae</taxon>
        <taxon>Litorivicinus</taxon>
    </lineage>
</organism>
<dbReference type="OrthoDB" id="6077966at2"/>
<dbReference type="EMBL" id="CP045871">
    <property type="protein sequence ID" value="QGG79774.1"/>
    <property type="molecule type" value="Genomic_DNA"/>
</dbReference>
<dbReference type="Pfam" id="PF24043">
    <property type="entry name" value="DUF7352"/>
    <property type="match status" value="1"/>
</dbReference>
<dbReference type="AlphaFoldDB" id="A0A5Q2Q9X5"/>
<feature type="domain" description="DUF7352" evidence="1">
    <location>
        <begin position="1"/>
        <end position="90"/>
    </location>
</feature>
<dbReference type="Proteomes" id="UP000388235">
    <property type="component" value="Chromosome"/>
</dbReference>
<keyword evidence="3" id="KW-1185">Reference proteome</keyword>
<protein>
    <recommendedName>
        <fullName evidence="1">DUF7352 domain-containing protein</fullName>
    </recommendedName>
</protein>